<dbReference type="GO" id="GO:0002229">
    <property type="term" value="P:defense response to oomycetes"/>
    <property type="evidence" value="ECO:0007669"/>
    <property type="project" value="UniProtKB-ARBA"/>
</dbReference>
<evidence type="ECO:0000256" key="1">
    <source>
        <dbReference type="ARBA" id="ARBA00004251"/>
    </source>
</evidence>
<sequence length="659" mass="73797">MCVSRQPLLGAAIICATLVAEACCFFVDFPLSTTTDKLSNLIWSYDGTVFQGEDHHAAAPQEPPITNASLRVVYKHPFKLRNSRKIATFTTDFVLNFGSENANYDGIAFILAADPSPPSSSEGQWLGIANSTTDGTTEAGILAIEFDTRKSFPEDLDVDHVGLDLNSVYSVLQMPLSEFGVNLSARDDIFVRAEFDGKNISVYVSLSARLENQLKNRVIFHPLNLSVLPDQVYLGFSASKFDYIAQLKWGVKSWQFSGDDIGDGRWWVWITVGAGGFVFLSGVAALMLLWITRKQEFNDLEEAYPGIEDQFQDFSIAPRVQKFEFPELKKATGNFDPKNRLGRGGFGTVYRGNLMNRDVAVKRISENSRQGKQEFVAEVATIGGLHHKNLVKLMGWCYKKRDLLLIYEYMPNGSLDKLIFSSHDKSSPTPNWEIRRNIICGVAEALDYLHNGCEKRVLHRDVKPSNIMLDSKLEAKLGDFGLARAIRRTEQTHHSTRGLAGTYGYMAPEIFLTRRATAETDVYAFGILVLEVVCRRKRTSKNPSSGYEGHITNWVWEFQERGEIVEAGDGRIGGQHEEEEMERALIVGLACCHPNPHERPTMKNVLKVLKGEADPPILPHEMPSFVWPLVTPSSRDNTDSSPRETQLSDQLTMTELVGR</sequence>
<comment type="similarity">
    <text evidence="3">In the N-terminal section; belongs to the leguminous lectin family.</text>
</comment>
<dbReference type="InterPro" id="IPR013320">
    <property type="entry name" value="ConA-like_dom_sf"/>
</dbReference>
<evidence type="ECO:0000313" key="21">
    <source>
        <dbReference type="Proteomes" id="UP000504603"/>
    </source>
</evidence>
<dbReference type="GO" id="GO:0030246">
    <property type="term" value="F:carbohydrate binding"/>
    <property type="evidence" value="ECO:0007669"/>
    <property type="project" value="UniProtKB-KW"/>
</dbReference>
<dbReference type="InterPro" id="IPR008271">
    <property type="entry name" value="Ser/Thr_kinase_AS"/>
</dbReference>
<dbReference type="Pfam" id="PF00139">
    <property type="entry name" value="Lectin_legB"/>
    <property type="match status" value="1"/>
</dbReference>
<keyword evidence="10 17" id="KW-0547">Nucleotide-binding</keyword>
<proteinExistence type="inferred from homology"/>
<dbReference type="PROSITE" id="PS00108">
    <property type="entry name" value="PROTEIN_KINASE_ST"/>
    <property type="match status" value="1"/>
</dbReference>
<evidence type="ECO:0000256" key="6">
    <source>
        <dbReference type="ARBA" id="ARBA00022679"/>
    </source>
</evidence>
<evidence type="ECO:0000313" key="22">
    <source>
        <dbReference type="RefSeq" id="XP_022151362.1"/>
    </source>
</evidence>
<dbReference type="CDD" id="cd14066">
    <property type="entry name" value="STKc_IRAK"/>
    <property type="match status" value="1"/>
</dbReference>
<comment type="similarity">
    <text evidence="2">Belongs to the leguminous lectin family.</text>
</comment>
<dbReference type="PROSITE" id="PS00107">
    <property type="entry name" value="PROTEIN_KINASE_ATP"/>
    <property type="match status" value="1"/>
</dbReference>
<dbReference type="InterPro" id="IPR017441">
    <property type="entry name" value="Protein_kinase_ATP_BS"/>
</dbReference>
<keyword evidence="8" id="KW-0732">Signal</keyword>
<reference evidence="22" key="1">
    <citation type="submission" date="2025-08" db="UniProtKB">
        <authorList>
            <consortium name="RefSeq"/>
        </authorList>
    </citation>
    <scope>IDENTIFICATION</scope>
    <source>
        <strain evidence="22">OHB3-1</strain>
    </source>
</reference>
<evidence type="ECO:0000256" key="2">
    <source>
        <dbReference type="ARBA" id="ARBA00007606"/>
    </source>
</evidence>
<dbReference type="Proteomes" id="UP000504603">
    <property type="component" value="Unplaced"/>
</dbReference>
<dbReference type="FunFam" id="1.10.510.10:FF:000240">
    <property type="entry name" value="Lectin-domain containing receptor kinase A4.3"/>
    <property type="match status" value="1"/>
</dbReference>
<keyword evidence="21" id="KW-1185">Reference proteome</keyword>
<evidence type="ECO:0000256" key="3">
    <source>
        <dbReference type="ARBA" id="ARBA00008536"/>
    </source>
</evidence>
<dbReference type="SMART" id="SM00220">
    <property type="entry name" value="S_TKc"/>
    <property type="match status" value="1"/>
</dbReference>
<gene>
    <name evidence="22" type="primary">LOC111019323</name>
</gene>
<evidence type="ECO:0000256" key="17">
    <source>
        <dbReference type="PROSITE-ProRule" id="PRU10141"/>
    </source>
</evidence>
<keyword evidence="5" id="KW-1003">Cell membrane</keyword>
<dbReference type="GO" id="GO:0005886">
    <property type="term" value="C:plasma membrane"/>
    <property type="evidence" value="ECO:0007669"/>
    <property type="project" value="UniProtKB-SubCell"/>
</dbReference>
<keyword evidence="11 22" id="KW-0418">Kinase</keyword>
<keyword evidence="13 19" id="KW-1133">Transmembrane helix</keyword>
<dbReference type="SUPFAM" id="SSF56112">
    <property type="entry name" value="Protein kinase-like (PK-like)"/>
    <property type="match status" value="1"/>
</dbReference>
<dbReference type="Gene3D" id="1.10.510.10">
    <property type="entry name" value="Transferase(Phosphotransferase) domain 1"/>
    <property type="match status" value="1"/>
</dbReference>
<evidence type="ECO:0000256" key="16">
    <source>
        <dbReference type="ARBA" id="ARBA00023180"/>
    </source>
</evidence>
<dbReference type="InterPro" id="IPR000719">
    <property type="entry name" value="Prot_kinase_dom"/>
</dbReference>
<keyword evidence="6" id="KW-0808">Transferase</keyword>
<evidence type="ECO:0000256" key="10">
    <source>
        <dbReference type="ARBA" id="ARBA00022741"/>
    </source>
</evidence>
<dbReference type="InterPro" id="IPR050528">
    <property type="entry name" value="L-type_Lectin-RKs"/>
</dbReference>
<evidence type="ECO:0000256" key="18">
    <source>
        <dbReference type="SAM" id="MobiDB-lite"/>
    </source>
</evidence>
<dbReference type="Pfam" id="PF00069">
    <property type="entry name" value="Pkinase"/>
    <property type="match status" value="1"/>
</dbReference>
<comment type="subcellular location">
    <subcellularLocation>
        <location evidence="1">Cell membrane</location>
        <topology evidence="1">Single-pass type I membrane protein</topology>
    </subcellularLocation>
</comment>
<evidence type="ECO:0000256" key="8">
    <source>
        <dbReference type="ARBA" id="ARBA00022729"/>
    </source>
</evidence>
<evidence type="ECO:0000256" key="12">
    <source>
        <dbReference type="ARBA" id="ARBA00022840"/>
    </source>
</evidence>
<dbReference type="PROSITE" id="PS50011">
    <property type="entry name" value="PROTEIN_KINASE_DOM"/>
    <property type="match status" value="1"/>
</dbReference>
<dbReference type="GO" id="GO:0005524">
    <property type="term" value="F:ATP binding"/>
    <property type="evidence" value="ECO:0007669"/>
    <property type="project" value="UniProtKB-UniRule"/>
</dbReference>
<evidence type="ECO:0000259" key="20">
    <source>
        <dbReference type="PROSITE" id="PS50011"/>
    </source>
</evidence>
<dbReference type="InterPro" id="IPR001220">
    <property type="entry name" value="Legume_lectin_dom"/>
</dbReference>
<keyword evidence="12 17" id="KW-0067">ATP-binding</keyword>
<dbReference type="AlphaFoldDB" id="A0A6J1DDA1"/>
<evidence type="ECO:0000256" key="15">
    <source>
        <dbReference type="ARBA" id="ARBA00023170"/>
    </source>
</evidence>
<protein>
    <submittedName>
        <fullName evidence="22">Probable L-type lectin-domain containing receptor kinase S.5</fullName>
    </submittedName>
</protein>
<name>A0A6J1DDA1_MOMCH</name>
<dbReference type="KEGG" id="mcha:111019323"/>
<evidence type="ECO:0000256" key="13">
    <source>
        <dbReference type="ARBA" id="ARBA00022989"/>
    </source>
</evidence>
<dbReference type="RefSeq" id="XP_022151362.1">
    <property type="nucleotide sequence ID" value="XM_022295670.1"/>
</dbReference>
<dbReference type="PANTHER" id="PTHR27007">
    <property type="match status" value="1"/>
</dbReference>
<feature type="binding site" evidence="17">
    <location>
        <position position="362"/>
    </location>
    <ligand>
        <name>ATP</name>
        <dbReference type="ChEBI" id="CHEBI:30616"/>
    </ligand>
</feature>
<dbReference type="GO" id="GO:0004672">
    <property type="term" value="F:protein kinase activity"/>
    <property type="evidence" value="ECO:0007669"/>
    <property type="project" value="InterPro"/>
</dbReference>
<keyword evidence="7 19" id="KW-0812">Transmembrane</keyword>
<dbReference type="GeneID" id="111019323"/>
<feature type="transmembrane region" description="Helical" evidence="19">
    <location>
        <begin position="266"/>
        <end position="291"/>
    </location>
</feature>
<keyword evidence="15 22" id="KW-0675">Receptor</keyword>
<feature type="compositionally biased region" description="Polar residues" evidence="18">
    <location>
        <begin position="643"/>
        <end position="653"/>
    </location>
</feature>
<evidence type="ECO:0000256" key="11">
    <source>
        <dbReference type="ARBA" id="ARBA00022777"/>
    </source>
</evidence>
<evidence type="ECO:0000256" key="14">
    <source>
        <dbReference type="ARBA" id="ARBA00023136"/>
    </source>
</evidence>
<evidence type="ECO:0000256" key="9">
    <source>
        <dbReference type="ARBA" id="ARBA00022734"/>
    </source>
</evidence>
<evidence type="ECO:0000256" key="19">
    <source>
        <dbReference type="SAM" id="Phobius"/>
    </source>
</evidence>
<dbReference type="FunFam" id="3.30.200.20:FF:000178">
    <property type="entry name" value="serine/threonine-protein kinase PBS1-like"/>
    <property type="match status" value="1"/>
</dbReference>
<evidence type="ECO:0000256" key="4">
    <source>
        <dbReference type="ARBA" id="ARBA00010217"/>
    </source>
</evidence>
<evidence type="ECO:0000256" key="5">
    <source>
        <dbReference type="ARBA" id="ARBA00022475"/>
    </source>
</evidence>
<dbReference type="InterPro" id="IPR011009">
    <property type="entry name" value="Kinase-like_dom_sf"/>
</dbReference>
<dbReference type="Gene3D" id="3.30.200.20">
    <property type="entry name" value="Phosphorylase Kinase, domain 1"/>
    <property type="match status" value="1"/>
</dbReference>
<feature type="region of interest" description="Disordered" evidence="18">
    <location>
        <begin position="630"/>
        <end position="659"/>
    </location>
</feature>
<keyword evidence="9" id="KW-0430">Lectin</keyword>
<dbReference type="OrthoDB" id="1913956at2759"/>
<dbReference type="Gene3D" id="2.60.120.200">
    <property type="match status" value="1"/>
</dbReference>
<comment type="similarity">
    <text evidence="4">In the C-terminal section; belongs to the protein kinase superfamily. Ser/Thr protein kinase family.</text>
</comment>
<organism evidence="21 22">
    <name type="scientific">Momordica charantia</name>
    <name type="common">Bitter gourd</name>
    <name type="synonym">Balsam pear</name>
    <dbReference type="NCBI Taxonomy" id="3673"/>
    <lineage>
        <taxon>Eukaryota</taxon>
        <taxon>Viridiplantae</taxon>
        <taxon>Streptophyta</taxon>
        <taxon>Embryophyta</taxon>
        <taxon>Tracheophyta</taxon>
        <taxon>Spermatophyta</taxon>
        <taxon>Magnoliopsida</taxon>
        <taxon>eudicotyledons</taxon>
        <taxon>Gunneridae</taxon>
        <taxon>Pentapetalae</taxon>
        <taxon>rosids</taxon>
        <taxon>fabids</taxon>
        <taxon>Cucurbitales</taxon>
        <taxon>Cucurbitaceae</taxon>
        <taxon>Momordiceae</taxon>
        <taxon>Momordica</taxon>
    </lineage>
</organism>
<accession>A0A6J1DDA1</accession>
<evidence type="ECO:0000256" key="7">
    <source>
        <dbReference type="ARBA" id="ARBA00022692"/>
    </source>
</evidence>
<feature type="domain" description="Protein kinase" evidence="20">
    <location>
        <begin position="335"/>
        <end position="618"/>
    </location>
</feature>
<dbReference type="CDD" id="cd06899">
    <property type="entry name" value="lectin_legume_LecRK_Arcelin_ConA"/>
    <property type="match status" value="1"/>
</dbReference>
<dbReference type="SUPFAM" id="SSF49899">
    <property type="entry name" value="Concanavalin A-like lectins/glucanases"/>
    <property type="match status" value="1"/>
</dbReference>
<keyword evidence="14 19" id="KW-0472">Membrane</keyword>
<keyword evidence="16" id="KW-0325">Glycoprotein</keyword>